<name>A0A2T0MD66_9FLAO</name>
<dbReference type="AlphaFoldDB" id="A0A2T0MD66"/>
<sequence>MDTFVCFIPLLPNNKNLNSIMKILKPLLLFAFVALLASCSDDDSTEPIDPTSLIGTWSAISLDADIDLNGDFGGIPIESSTNTVGENFDYILTLTETEYTVNGGYDLVTTGTVNGEPLEAEPTSITGIDETGTYSLDGNTITINGNVFDFEANGVSLSEASSEQTAEVSFNSDGDMVLTERGEQTLTVEGITFTVDINAVSVWRRQ</sequence>
<reference evidence="1 2" key="1">
    <citation type="submission" date="2018-03" db="EMBL/GenBank/DDBJ databases">
        <title>Genomic Encyclopedia of Archaeal and Bacterial Type Strains, Phase II (KMG-II): from individual species to whole genera.</title>
        <authorList>
            <person name="Goeker M."/>
        </authorList>
    </citation>
    <scope>NUCLEOTIDE SEQUENCE [LARGE SCALE GENOMIC DNA]</scope>
    <source>
        <strain evidence="1 2">DSM 25027</strain>
    </source>
</reference>
<dbReference type="Proteomes" id="UP000237640">
    <property type="component" value="Unassembled WGS sequence"/>
</dbReference>
<evidence type="ECO:0000313" key="1">
    <source>
        <dbReference type="EMBL" id="PRX55437.1"/>
    </source>
</evidence>
<comment type="caution">
    <text evidence="1">The sequence shown here is derived from an EMBL/GenBank/DDBJ whole genome shotgun (WGS) entry which is preliminary data.</text>
</comment>
<evidence type="ECO:0008006" key="3">
    <source>
        <dbReference type="Google" id="ProtNLM"/>
    </source>
</evidence>
<dbReference type="EMBL" id="PVYX01000002">
    <property type="protein sequence ID" value="PRX55437.1"/>
    <property type="molecule type" value="Genomic_DNA"/>
</dbReference>
<protein>
    <recommendedName>
        <fullName evidence="3">Lipocalin-like protein</fullName>
    </recommendedName>
</protein>
<keyword evidence="2" id="KW-1185">Reference proteome</keyword>
<evidence type="ECO:0000313" key="2">
    <source>
        <dbReference type="Proteomes" id="UP000237640"/>
    </source>
</evidence>
<accession>A0A2T0MD66</accession>
<organism evidence="1 2">
    <name type="scientific">Flagellimonas meridianipacifica</name>
    <dbReference type="NCBI Taxonomy" id="1080225"/>
    <lineage>
        <taxon>Bacteria</taxon>
        <taxon>Pseudomonadati</taxon>
        <taxon>Bacteroidota</taxon>
        <taxon>Flavobacteriia</taxon>
        <taxon>Flavobacteriales</taxon>
        <taxon>Flavobacteriaceae</taxon>
        <taxon>Flagellimonas</taxon>
    </lineage>
</organism>
<proteinExistence type="predicted"/>
<gene>
    <name evidence="1" type="ORF">CLV81_3849</name>
</gene>